<evidence type="ECO:0008006" key="3">
    <source>
        <dbReference type="Google" id="ProtNLM"/>
    </source>
</evidence>
<evidence type="ECO:0000256" key="1">
    <source>
        <dbReference type="SAM" id="SignalP"/>
    </source>
</evidence>
<dbReference type="SUPFAM" id="SSF56925">
    <property type="entry name" value="OMPA-like"/>
    <property type="match status" value="1"/>
</dbReference>
<reference evidence="2" key="1">
    <citation type="journal article" date="2018" name="J. Ind. Microbiol. Biotechnol.">
        <title>Genome mining reveals uncommon alkylpyrones as type III PKS products from myxobacteria.</title>
        <authorList>
            <person name="Hug J.J."/>
            <person name="Panter F."/>
            <person name="Krug D."/>
            <person name="Muller R."/>
        </authorList>
    </citation>
    <scope>NUCLEOTIDE SEQUENCE</scope>
    <source>
        <strain evidence="2">MCy10636</strain>
    </source>
</reference>
<dbReference type="EMBL" id="MH908884">
    <property type="protein sequence ID" value="AYM52797.1"/>
    <property type="molecule type" value="Genomic_DNA"/>
</dbReference>
<proteinExistence type="predicted"/>
<keyword evidence="1" id="KW-0732">Signal</keyword>
<protein>
    <recommendedName>
        <fullName evidence="3">Outer membrane protein beta-barrel domain-containing protein</fullName>
    </recommendedName>
</protein>
<dbReference type="Gene3D" id="2.40.160.20">
    <property type="match status" value="1"/>
</dbReference>
<dbReference type="AlphaFoldDB" id="A0A3S7UVN3"/>
<dbReference type="InterPro" id="IPR011250">
    <property type="entry name" value="OMP/PagP_B-barrel"/>
</dbReference>
<name>A0A3S7UVN3_9BACT</name>
<feature type="signal peptide" evidence="1">
    <location>
        <begin position="1"/>
        <end position="22"/>
    </location>
</feature>
<accession>A0A3S7UVN3</accession>
<feature type="chain" id="PRO_5019345142" description="Outer membrane protein beta-barrel domain-containing protein" evidence="1">
    <location>
        <begin position="23"/>
        <end position="225"/>
    </location>
</feature>
<sequence>MPLPRALPLLLLLLLAPAPLRAQQQEAQRKEPPALSAGPYVGVQLGFGLPLGRFEQGEDGGYLSEVYDSALPVQLDVGYRFGPHLRAGAYATYARLATHGFCPGGLQCSARLLRFGLVGEYHFAPRRPLHGWVGLGLGHERSGVRIAGRGVDVETRYQGLEWLGVSAGADYRLFRALTIGPALTWTFGRYGSRSSRLGSGSGAEALPRPALHCWVLLGARAQWAF</sequence>
<organism evidence="2">
    <name type="scientific">Simulacricoccus ruber</name>
    <dbReference type="NCBI Taxonomy" id="2303410"/>
    <lineage>
        <taxon>Bacteria</taxon>
        <taxon>Pseudomonadati</taxon>
        <taxon>Myxococcota</taxon>
        <taxon>Myxococcia</taxon>
        <taxon>Myxococcales</taxon>
        <taxon>Cystobacterineae</taxon>
        <taxon>Myxococcaceae</taxon>
        <taxon>Simulacricoccus</taxon>
    </lineage>
</organism>
<evidence type="ECO:0000313" key="2">
    <source>
        <dbReference type="EMBL" id="AYM52797.1"/>
    </source>
</evidence>